<organism evidence="1">
    <name type="scientific">marine metagenome</name>
    <dbReference type="NCBI Taxonomy" id="408172"/>
    <lineage>
        <taxon>unclassified sequences</taxon>
        <taxon>metagenomes</taxon>
        <taxon>ecological metagenomes</taxon>
    </lineage>
</organism>
<gene>
    <name evidence="1" type="ORF">METZ01_LOCUS251047</name>
</gene>
<protein>
    <submittedName>
        <fullName evidence="1">Uncharacterized protein</fullName>
    </submittedName>
</protein>
<evidence type="ECO:0000313" key="1">
    <source>
        <dbReference type="EMBL" id="SVB98193.1"/>
    </source>
</evidence>
<reference evidence="1" key="1">
    <citation type="submission" date="2018-05" db="EMBL/GenBank/DDBJ databases">
        <authorList>
            <person name="Lanie J.A."/>
            <person name="Ng W.-L."/>
            <person name="Kazmierczak K.M."/>
            <person name="Andrzejewski T.M."/>
            <person name="Davidsen T.M."/>
            <person name="Wayne K.J."/>
            <person name="Tettelin H."/>
            <person name="Glass J.I."/>
            <person name="Rusch D."/>
            <person name="Podicherti R."/>
            <person name="Tsui H.-C.T."/>
            <person name="Winkler M.E."/>
        </authorList>
    </citation>
    <scope>NUCLEOTIDE SEQUENCE</scope>
</reference>
<name>A0A382IH21_9ZZZZ</name>
<sequence>MLYILSKYMVSNLTEISLSTPVDRVHRY</sequence>
<dbReference type="AlphaFoldDB" id="A0A382IH21"/>
<dbReference type="EMBL" id="UINC01066972">
    <property type="protein sequence ID" value="SVB98193.1"/>
    <property type="molecule type" value="Genomic_DNA"/>
</dbReference>
<proteinExistence type="predicted"/>
<accession>A0A382IH21</accession>